<name>A0AAE3WEC9_9RHOB</name>
<dbReference type="InterPro" id="IPR011042">
    <property type="entry name" value="6-blade_b-propeller_TolB-like"/>
</dbReference>
<dbReference type="RefSeq" id="WP_306736108.1">
    <property type="nucleotide sequence ID" value="NZ_JANHAX010000003.1"/>
</dbReference>
<reference evidence="3" key="2">
    <citation type="submission" date="2023-02" db="EMBL/GenBank/DDBJ databases">
        <title>'Rhodoalgimonas zhirmunskyi' gen. nov., isolated from a red alga.</title>
        <authorList>
            <person name="Nedashkovskaya O.I."/>
            <person name="Otstavnykh N.Y."/>
            <person name="Bystritskaya E.P."/>
            <person name="Balabanova L.A."/>
            <person name="Isaeva M.P."/>
        </authorList>
    </citation>
    <scope>NUCLEOTIDE SEQUENCE</scope>
    <source>
        <strain evidence="3">KCTC 52189</strain>
    </source>
</reference>
<evidence type="ECO:0000259" key="2">
    <source>
        <dbReference type="Pfam" id="PF07995"/>
    </source>
</evidence>
<evidence type="ECO:0000313" key="4">
    <source>
        <dbReference type="Proteomes" id="UP001226762"/>
    </source>
</evidence>
<sequence length="438" mass="47442">MPVLRFVLAFVCVAAFGQHTAALDLRQIASGLTAPIGLADPDDGSGELYVLEQHGLVQVLTDTGLRDRPLLDLSERLIALDDGFEERGLLGLALHPEFSSNGRLYVSYSAPLRPSAPTGWNYTRRVSELTLAPGAEQIDLSSERVLLELDWPSRKHNGGGLSFTPDGYLLIGLGDGGGAHGVGPAVIWSAFDVPADQLYWDRLAQDVTSLFGSILRIDVDKGFPGYGTPPTNPFVGKPGRDEIYAWGFRNPYRLGVDPDTGAILVTAVAETLWESVYMITGAGNFGWPLREGTHCIDRTRPRDPPEHCSRYGPNGYRIEDPVIEYPNMQVAHPGTNVDATGIGTAVVGARLYRGKAIPELEGKLIFADWSADFMAPSGQLFVAQPAPKFGDVWPFEYLAGLETRIVSLDTDAAGELYVLTNDQLGPYGSTGKIFKLVP</sequence>
<evidence type="ECO:0000256" key="1">
    <source>
        <dbReference type="SAM" id="SignalP"/>
    </source>
</evidence>
<dbReference type="AlphaFoldDB" id="A0AAE3WEC9"/>
<feature type="domain" description="Glucose/Sorbosone dehydrogenase" evidence="2">
    <location>
        <begin position="34"/>
        <end position="425"/>
    </location>
</feature>
<dbReference type="InterPro" id="IPR012938">
    <property type="entry name" value="Glc/Sorbosone_DH"/>
</dbReference>
<protein>
    <submittedName>
        <fullName evidence="3">PQQ-dependent sugar dehydrogenase</fullName>
    </submittedName>
</protein>
<dbReference type="PANTHER" id="PTHR19328">
    <property type="entry name" value="HEDGEHOG-INTERACTING PROTEIN"/>
    <property type="match status" value="1"/>
</dbReference>
<keyword evidence="4" id="KW-1185">Reference proteome</keyword>
<reference evidence="3" key="1">
    <citation type="submission" date="2022-07" db="EMBL/GenBank/DDBJ databases">
        <authorList>
            <person name="Otstavnykh N."/>
            <person name="Isaeva M."/>
            <person name="Bystritskaya E."/>
        </authorList>
    </citation>
    <scope>NUCLEOTIDE SEQUENCE</scope>
    <source>
        <strain evidence="3">KCTC 52189</strain>
    </source>
</reference>
<dbReference type="SUPFAM" id="SSF50952">
    <property type="entry name" value="Soluble quinoprotein glucose dehydrogenase"/>
    <property type="match status" value="1"/>
</dbReference>
<dbReference type="Proteomes" id="UP001226762">
    <property type="component" value="Unassembled WGS sequence"/>
</dbReference>
<organism evidence="3 4">
    <name type="scientific">Marimonas arenosa</name>
    <dbReference type="NCBI Taxonomy" id="1795305"/>
    <lineage>
        <taxon>Bacteria</taxon>
        <taxon>Pseudomonadati</taxon>
        <taxon>Pseudomonadota</taxon>
        <taxon>Alphaproteobacteria</taxon>
        <taxon>Rhodobacterales</taxon>
        <taxon>Paracoccaceae</taxon>
        <taxon>Marimonas</taxon>
    </lineage>
</organism>
<dbReference type="Gene3D" id="2.120.10.30">
    <property type="entry name" value="TolB, C-terminal domain"/>
    <property type="match status" value="1"/>
</dbReference>
<comment type="caution">
    <text evidence="3">The sequence shown here is derived from an EMBL/GenBank/DDBJ whole genome shotgun (WGS) entry which is preliminary data.</text>
</comment>
<feature type="chain" id="PRO_5042237901" evidence="1">
    <location>
        <begin position="22"/>
        <end position="438"/>
    </location>
</feature>
<accession>A0AAE3WEC9</accession>
<proteinExistence type="predicted"/>
<feature type="signal peptide" evidence="1">
    <location>
        <begin position="1"/>
        <end position="21"/>
    </location>
</feature>
<evidence type="ECO:0000313" key="3">
    <source>
        <dbReference type="EMBL" id="MDQ2090840.1"/>
    </source>
</evidence>
<keyword evidence="1" id="KW-0732">Signal</keyword>
<dbReference type="PANTHER" id="PTHR19328:SF75">
    <property type="entry name" value="ALDOSE SUGAR DEHYDROGENASE YLII"/>
    <property type="match status" value="1"/>
</dbReference>
<dbReference type="InterPro" id="IPR011041">
    <property type="entry name" value="Quinoprot_gluc/sorb_DH_b-prop"/>
</dbReference>
<dbReference type="Pfam" id="PF07995">
    <property type="entry name" value="GSDH"/>
    <property type="match status" value="1"/>
</dbReference>
<gene>
    <name evidence="3" type="ORF">NO357_13100</name>
</gene>
<dbReference type="EMBL" id="JANHAX010000003">
    <property type="protein sequence ID" value="MDQ2090840.1"/>
    <property type="molecule type" value="Genomic_DNA"/>
</dbReference>